<dbReference type="Proteomes" id="UP001138802">
    <property type="component" value="Unassembled WGS sequence"/>
</dbReference>
<evidence type="ECO:0000313" key="4">
    <source>
        <dbReference type="Proteomes" id="UP001138802"/>
    </source>
</evidence>
<proteinExistence type="predicted"/>
<reference evidence="3 4" key="1">
    <citation type="journal article" date="2020" name="Microorganisms">
        <title>Osmotic Adaptation and Compatible Solute Biosynthesis of Phototrophic Bacteria as Revealed from Genome Analyses.</title>
        <authorList>
            <person name="Imhoff J.F."/>
            <person name="Rahn T."/>
            <person name="Kunzel S."/>
            <person name="Keller A."/>
            <person name="Neulinger S.C."/>
        </authorList>
    </citation>
    <scope>NUCLEOTIDE SEQUENCE [LARGE SCALE GENOMIC DNA]</scope>
    <source>
        <strain evidence="3 4">DSM 21303</strain>
    </source>
</reference>
<evidence type="ECO:0000256" key="1">
    <source>
        <dbReference type="SAM" id="Phobius"/>
    </source>
</evidence>
<keyword evidence="4" id="KW-1185">Reference proteome</keyword>
<dbReference type="InterPro" id="IPR021309">
    <property type="entry name" value="YgaP-like_TM"/>
</dbReference>
<feature type="transmembrane region" description="Helical" evidence="1">
    <location>
        <begin position="12"/>
        <end position="30"/>
    </location>
</feature>
<protein>
    <recommendedName>
        <fullName evidence="2">Inner membrane protein YgaP-like transmembrane domain-containing protein</fullName>
    </recommendedName>
</protein>
<keyword evidence="1" id="KW-0812">Transmembrane</keyword>
<name>A0A9X0WHD1_9GAMM</name>
<keyword evidence="1" id="KW-0472">Membrane</keyword>
<organism evidence="3 4">
    <name type="scientific">Thiocapsa imhoffii</name>
    <dbReference type="NCBI Taxonomy" id="382777"/>
    <lineage>
        <taxon>Bacteria</taxon>
        <taxon>Pseudomonadati</taxon>
        <taxon>Pseudomonadota</taxon>
        <taxon>Gammaproteobacteria</taxon>
        <taxon>Chromatiales</taxon>
        <taxon>Chromatiaceae</taxon>
        <taxon>Thiocapsa</taxon>
    </lineage>
</organism>
<dbReference type="AlphaFoldDB" id="A0A9X0WHD1"/>
<keyword evidence="1" id="KW-1133">Transmembrane helix</keyword>
<gene>
    <name evidence="3" type="ORF">CKO25_08100</name>
</gene>
<dbReference type="EMBL" id="NRSD01000006">
    <property type="protein sequence ID" value="MBK1644610.1"/>
    <property type="molecule type" value="Genomic_DNA"/>
</dbReference>
<comment type="caution">
    <text evidence="3">The sequence shown here is derived from an EMBL/GenBank/DDBJ whole genome shotgun (WGS) entry which is preliminary data.</text>
</comment>
<sequence length="72" mass="7390">MNLPKNVGKTDRNIRLAVGGLLVLLGLLVAPTGAKVLLTIIGLVVLATGFTGTCLAYVPLKMDTTKNDAPGS</sequence>
<dbReference type="RefSeq" id="WP_200387412.1">
    <property type="nucleotide sequence ID" value="NZ_NRSD01000006.1"/>
</dbReference>
<feature type="domain" description="Inner membrane protein YgaP-like transmembrane" evidence="2">
    <location>
        <begin position="5"/>
        <end position="66"/>
    </location>
</feature>
<evidence type="ECO:0000313" key="3">
    <source>
        <dbReference type="EMBL" id="MBK1644610.1"/>
    </source>
</evidence>
<accession>A0A9X0WHD1</accession>
<dbReference type="Pfam" id="PF11127">
    <property type="entry name" value="YgaP-like_TM"/>
    <property type="match status" value="1"/>
</dbReference>
<feature type="transmembrane region" description="Helical" evidence="1">
    <location>
        <begin position="36"/>
        <end position="58"/>
    </location>
</feature>
<evidence type="ECO:0000259" key="2">
    <source>
        <dbReference type="Pfam" id="PF11127"/>
    </source>
</evidence>